<comment type="caution">
    <text evidence="7">The sequence shown here is derived from an EMBL/GenBank/DDBJ whole genome shotgun (WGS) entry which is preliminary data.</text>
</comment>
<evidence type="ECO:0000313" key="7">
    <source>
        <dbReference type="EMBL" id="PPI88739.1"/>
    </source>
</evidence>
<feature type="transmembrane region" description="Helical" evidence="6">
    <location>
        <begin position="209"/>
        <end position="228"/>
    </location>
</feature>
<keyword evidence="3 6" id="KW-0812">Transmembrane</keyword>
<evidence type="ECO:0000256" key="6">
    <source>
        <dbReference type="RuleBase" id="RU004379"/>
    </source>
</evidence>
<dbReference type="RefSeq" id="WP_136132166.1">
    <property type="nucleotide sequence ID" value="NZ_PDKR01000001.1"/>
</dbReference>
<evidence type="ECO:0000256" key="3">
    <source>
        <dbReference type="ARBA" id="ARBA00022692"/>
    </source>
</evidence>
<comment type="similarity">
    <text evidence="2 6">Belongs to the BI1 family.</text>
</comment>
<accession>A0A2P5T2C3</accession>
<evidence type="ECO:0008006" key="9">
    <source>
        <dbReference type="Google" id="ProtNLM"/>
    </source>
</evidence>
<dbReference type="CDD" id="cd10432">
    <property type="entry name" value="BI-1-like_bacterial"/>
    <property type="match status" value="1"/>
</dbReference>
<dbReference type="PANTHER" id="PTHR23291:SF50">
    <property type="entry name" value="PROTEIN LIFEGUARD 4"/>
    <property type="match status" value="1"/>
</dbReference>
<reference evidence="7 8" key="1">
    <citation type="journal article" date="2018" name="Genome Biol. Evol.">
        <title>Cladogenesis and Genomic Streamlining in Extracellular Endosymbionts of Tropical Stink Bugs.</title>
        <authorList>
            <person name="Otero-Bravo A."/>
            <person name="Goffredi S."/>
            <person name="Sabree Z.L."/>
        </authorList>
    </citation>
    <scope>NUCLEOTIDE SEQUENCE [LARGE SCALE GENOMIC DNA]</scope>
    <source>
        <strain evidence="7 8">SoEO</strain>
    </source>
</reference>
<feature type="transmembrane region" description="Helical" evidence="6">
    <location>
        <begin position="90"/>
        <end position="108"/>
    </location>
</feature>
<organism evidence="7 8">
    <name type="scientific">Candidatus Pantoea edessiphila</name>
    <dbReference type="NCBI Taxonomy" id="2044610"/>
    <lineage>
        <taxon>Bacteria</taxon>
        <taxon>Pseudomonadati</taxon>
        <taxon>Pseudomonadota</taxon>
        <taxon>Gammaproteobacteria</taxon>
        <taxon>Enterobacterales</taxon>
        <taxon>Erwiniaceae</taxon>
        <taxon>Pantoea</taxon>
    </lineage>
</organism>
<sequence>MNRYSKNGSISHQSVKELQTYMAHVYGWMTCGLILTSFVSWLVAHTPILINFVFNNKSVLFTLIFIQLTLTIIISSAMTNLSSSLITGMFMFYSMLTGLVTSHIFLLYHYSSISITFFISASMFGIMSIYGYTTKKDLSCFKNILLMGLIGLVVSSLINFVLKSSSLTWLITYIGILLFVVLTAYDTQKLKNLGNKIDISNSTNLRNKSIAGAFILYLDFINLFNLLLKICGDRNK</sequence>
<dbReference type="GO" id="GO:0005886">
    <property type="term" value="C:plasma membrane"/>
    <property type="evidence" value="ECO:0007669"/>
    <property type="project" value="TreeGrafter"/>
</dbReference>
<comment type="subcellular location">
    <subcellularLocation>
        <location evidence="1">Membrane</location>
        <topology evidence="1">Multi-pass membrane protein</topology>
    </subcellularLocation>
</comment>
<dbReference type="PANTHER" id="PTHR23291">
    <property type="entry name" value="BAX INHIBITOR-RELATED"/>
    <property type="match status" value="1"/>
</dbReference>
<feature type="transmembrane region" description="Helical" evidence="6">
    <location>
        <begin position="144"/>
        <end position="162"/>
    </location>
</feature>
<name>A0A2P5T2C3_9GAMM</name>
<protein>
    <recommendedName>
        <fullName evidence="9">Inner membrane protein YbhL</fullName>
    </recommendedName>
</protein>
<dbReference type="InterPro" id="IPR006214">
    <property type="entry name" value="Bax_inhibitor_1-related"/>
</dbReference>
<keyword evidence="5 6" id="KW-0472">Membrane</keyword>
<gene>
    <name evidence="7" type="ORF">CRV09_00260</name>
</gene>
<keyword evidence="4 6" id="KW-1133">Transmembrane helix</keyword>
<dbReference type="AlphaFoldDB" id="A0A2P5T2C3"/>
<evidence type="ECO:0000256" key="4">
    <source>
        <dbReference type="ARBA" id="ARBA00022989"/>
    </source>
</evidence>
<dbReference type="EMBL" id="PDKR01000001">
    <property type="protein sequence ID" value="PPI88739.1"/>
    <property type="molecule type" value="Genomic_DNA"/>
</dbReference>
<feature type="transmembrane region" description="Helical" evidence="6">
    <location>
        <begin position="59"/>
        <end position="78"/>
    </location>
</feature>
<evidence type="ECO:0000256" key="1">
    <source>
        <dbReference type="ARBA" id="ARBA00004141"/>
    </source>
</evidence>
<feature type="transmembrane region" description="Helical" evidence="6">
    <location>
        <begin position="168"/>
        <end position="188"/>
    </location>
</feature>
<evidence type="ECO:0000256" key="2">
    <source>
        <dbReference type="ARBA" id="ARBA00010350"/>
    </source>
</evidence>
<evidence type="ECO:0000313" key="8">
    <source>
        <dbReference type="Proteomes" id="UP000295937"/>
    </source>
</evidence>
<dbReference type="Proteomes" id="UP000295937">
    <property type="component" value="Unassembled WGS sequence"/>
</dbReference>
<evidence type="ECO:0000256" key="5">
    <source>
        <dbReference type="ARBA" id="ARBA00023136"/>
    </source>
</evidence>
<dbReference type="Pfam" id="PF01027">
    <property type="entry name" value="Bax1-I"/>
    <property type="match status" value="1"/>
</dbReference>
<feature type="transmembrane region" description="Helical" evidence="6">
    <location>
        <begin position="21"/>
        <end position="44"/>
    </location>
</feature>
<dbReference type="OrthoDB" id="9793828at2"/>
<feature type="transmembrane region" description="Helical" evidence="6">
    <location>
        <begin position="114"/>
        <end position="132"/>
    </location>
</feature>
<proteinExistence type="inferred from homology"/>